<name>A0A7S4LGB0_9EUGL</name>
<proteinExistence type="predicted"/>
<gene>
    <name evidence="1" type="ORF">EGYM00163_LOCUS38787</name>
</gene>
<dbReference type="EMBL" id="HBJA01112342">
    <property type="protein sequence ID" value="CAE0827525.1"/>
    <property type="molecule type" value="Transcribed_RNA"/>
</dbReference>
<protein>
    <submittedName>
        <fullName evidence="1">Uncharacterized protein</fullName>
    </submittedName>
</protein>
<sequence>MSGRVQCIYTPTGTTNTDRIAAWPCIMHGAAHWVFELPNWKTNYKQTCKPNPPNACTERDRRAMQQHVSWLAPTPQHLHLACPTIFASVLLRAHLIQSIQTGGVS</sequence>
<evidence type="ECO:0000313" key="1">
    <source>
        <dbReference type="EMBL" id="CAE0827525.1"/>
    </source>
</evidence>
<accession>A0A7S4LGB0</accession>
<organism evidence="1">
    <name type="scientific">Eutreptiella gymnastica</name>
    <dbReference type="NCBI Taxonomy" id="73025"/>
    <lineage>
        <taxon>Eukaryota</taxon>
        <taxon>Discoba</taxon>
        <taxon>Euglenozoa</taxon>
        <taxon>Euglenida</taxon>
        <taxon>Spirocuta</taxon>
        <taxon>Euglenophyceae</taxon>
        <taxon>Eutreptiales</taxon>
        <taxon>Eutreptiaceae</taxon>
        <taxon>Eutreptiella</taxon>
    </lineage>
</organism>
<dbReference type="AlphaFoldDB" id="A0A7S4LGB0"/>
<reference evidence="1" key="1">
    <citation type="submission" date="2021-01" db="EMBL/GenBank/DDBJ databases">
        <authorList>
            <person name="Corre E."/>
            <person name="Pelletier E."/>
            <person name="Niang G."/>
            <person name="Scheremetjew M."/>
            <person name="Finn R."/>
            <person name="Kale V."/>
            <person name="Holt S."/>
            <person name="Cochrane G."/>
            <person name="Meng A."/>
            <person name="Brown T."/>
            <person name="Cohen L."/>
        </authorList>
    </citation>
    <scope>NUCLEOTIDE SEQUENCE</scope>
    <source>
        <strain evidence="1">CCMP1594</strain>
    </source>
</reference>